<protein>
    <submittedName>
        <fullName evidence="2">Uncharacterized protein</fullName>
    </submittedName>
</protein>
<gene>
    <name evidence="2" type="ORF">IAS62_004729</name>
</gene>
<dbReference type="Proteomes" id="UP001432216">
    <property type="component" value="Chromosome 8"/>
</dbReference>
<reference evidence="2 3" key="1">
    <citation type="submission" date="2024-01" db="EMBL/GenBank/DDBJ databases">
        <title>Comparative genomics of Cryptococcus and Kwoniella reveals pathogenesis evolution and contrasting modes of karyotype evolution via chromosome fusion or intercentromeric recombination.</title>
        <authorList>
            <person name="Coelho M.A."/>
            <person name="David-Palma M."/>
            <person name="Shea T."/>
            <person name="Bowers K."/>
            <person name="McGinley-Smith S."/>
            <person name="Mohammad A.W."/>
            <person name="Gnirke A."/>
            <person name="Yurkov A.M."/>
            <person name="Nowrousian M."/>
            <person name="Sun S."/>
            <person name="Cuomo C.A."/>
            <person name="Heitman J."/>
        </authorList>
    </citation>
    <scope>NUCLEOTIDE SEQUENCE [LARGE SCALE GENOMIC DNA]</scope>
    <source>
        <strain evidence="2 3">7685027</strain>
    </source>
</reference>
<evidence type="ECO:0000313" key="2">
    <source>
        <dbReference type="EMBL" id="WVO23378.1"/>
    </source>
</evidence>
<accession>A0ABZ2AXW6</accession>
<sequence>MMASPSDRTGSYGMVFKTDSPRTELERETLDLKAGKKQNENLKKRMDNTEEEIMGNSKKKKKRTKRGGKVERLVKKGCTIGEAMYKGLHPVITDSVRELAPDILRAELLLAFYVNNVTGVAPARTQDKAAAVADEVERLVRANKFEYRRMEGELNEWIIHSHYPAFGLPYHGIRLASFISPWTCSKIVGLLEEVQKTKAYKFKPESKRHGGAIHDSEAARFHFGIVIWRCLGTLDTFSMNNAGAATAFHVLKRLAMSAWQKQQTTRRTHERYELIGI</sequence>
<name>A0ABZ2AXW6_9TREE</name>
<proteinExistence type="predicted"/>
<dbReference type="GeneID" id="89991501"/>
<keyword evidence="3" id="KW-1185">Reference proteome</keyword>
<feature type="compositionally biased region" description="Basic and acidic residues" evidence="1">
    <location>
        <begin position="19"/>
        <end position="48"/>
    </location>
</feature>
<dbReference type="EMBL" id="CP143813">
    <property type="protein sequence ID" value="WVO23378.1"/>
    <property type="molecule type" value="Genomic_DNA"/>
</dbReference>
<organism evidence="2 3">
    <name type="scientific">Cryptococcus decagattii</name>
    <dbReference type="NCBI Taxonomy" id="1859122"/>
    <lineage>
        <taxon>Eukaryota</taxon>
        <taxon>Fungi</taxon>
        <taxon>Dikarya</taxon>
        <taxon>Basidiomycota</taxon>
        <taxon>Agaricomycotina</taxon>
        <taxon>Tremellomycetes</taxon>
        <taxon>Tremellales</taxon>
        <taxon>Cryptococcaceae</taxon>
        <taxon>Cryptococcus</taxon>
        <taxon>Cryptococcus gattii species complex</taxon>
    </lineage>
</organism>
<evidence type="ECO:0000256" key="1">
    <source>
        <dbReference type="SAM" id="MobiDB-lite"/>
    </source>
</evidence>
<dbReference type="RefSeq" id="XP_064722617.1">
    <property type="nucleotide sequence ID" value="XM_064866545.1"/>
</dbReference>
<feature type="compositionally biased region" description="Basic residues" evidence="1">
    <location>
        <begin position="57"/>
        <end position="67"/>
    </location>
</feature>
<feature type="region of interest" description="Disordered" evidence="1">
    <location>
        <begin position="1"/>
        <end position="68"/>
    </location>
</feature>
<evidence type="ECO:0000313" key="3">
    <source>
        <dbReference type="Proteomes" id="UP001432216"/>
    </source>
</evidence>